<reference evidence="3 4" key="1">
    <citation type="journal article" date="2018" name="Genome Biol. Evol.">
        <title>Multiple Roots of Fruiting Body Formation in Amoebozoa.</title>
        <authorList>
            <person name="Hillmann F."/>
            <person name="Forbes G."/>
            <person name="Novohradska S."/>
            <person name="Ferling I."/>
            <person name="Riege K."/>
            <person name="Groth M."/>
            <person name="Westermann M."/>
            <person name="Marz M."/>
            <person name="Spaller T."/>
            <person name="Winckler T."/>
            <person name="Schaap P."/>
            <person name="Glockner G."/>
        </authorList>
    </citation>
    <scope>NUCLEOTIDE SEQUENCE [LARGE SCALE GENOMIC DNA]</scope>
    <source>
        <strain evidence="3 4">Jena</strain>
    </source>
</reference>
<dbReference type="PANTHER" id="PTHR21586:SF0">
    <property type="entry name" value="PP2C-LIKE DOMAIN-CONTAINING PROTEIN CG9801"/>
    <property type="match status" value="1"/>
</dbReference>
<dbReference type="PANTHER" id="PTHR21586">
    <property type="entry name" value="TIPA"/>
    <property type="match status" value="1"/>
</dbReference>
<dbReference type="Gene3D" id="3.60.40.10">
    <property type="entry name" value="PPM-type phosphatase domain"/>
    <property type="match status" value="1"/>
</dbReference>
<dbReference type="SUPFAM" id="SSF55550">
    <property type="entry name" value="SH2 domain"/>
    <property type="match status" value="2"/>
</dbReference>
<keyword evidence="1" id="KW-0727">SH2 domain</keyword>
<dbReference type="Gene3D" id="1.10.238.10">
    <property type="entry name" value="EF-hand"/>
    <property type="match status" value="1"/>
</dbReference>
<dbReference type="InterPro" id="IPR036457">
    <property type="entry name" value="PPM-type-like_dom_sf"/>
</dbReference>
<dbReference type="Gene3D" id="3.30.505.10">
    <property type="entry name" value="SH2 domain"/>
    <property type="match status" value="2"/>
</dbReference>
<dbReference type="InParanoid" id="A0A2P6NY99"/>
<gene>
    <name evidence="3" type="ORF">PROFUN_00401</name>
</gene>
<protein>
    <recommendedName>
        <fullName evidence="2">SH2 domain-containing protein</fullName>
    </recommendedName>
</protein>
<dbReference type="SUPFAM" id="SSF81606">
    <property type="entry name" value="PP2C-like"/>
    <property type="match status" value="1"/>
</dbReference>
<feature type="domain" description="SH2" evidence="2">
    <location>
        <begin position="708"/>
        <end position="795"/>
    </location>
</feature>
<proteinExistence type="predicted"/>
<organism evidence="3 4">
    <name type="scientific">Planoprotostelium fungivorum</name>
    <dbReference type="NCBI Taxonomy" id="1890364"/>
    <lineage>
        <taxon>Eukaryota</taxon>
        <taxon>Amoebozoa</taxon>
        <taxon>Evosea</taxon>
        <taxon>Variosea</taxon>
        <taxon>Cavosteliida</taxon>
        <taxon>Cavosteliaceae</taxon>
        <taxon>Planoprotostelium</taxon>
    </lineage>
</organism>
<dbReference type="InterPro" id="IPR036860">
    <property type="entry name" value="SH2_dom_sf"/>
</dbReference>
<dbReference type="OrthoDB" id="2556847at2759"/>
<dbReference type="CDD" id="cd00173">
    <property type="entry name" value="SH2"/>
    <property type="match status" value="2"/>
</dbReference>
<dbReference type="EMBL" id="MDYQ01000007">
    <property type="protein sequence ID" value="PRP88933.1"/>
    <property type="molecule type" value="Genomic_DNA"/>
</dbReference>
<name>A0A2P6NY99_9EUKA</name>
<dbReference type="InterPro" id="IPR000980">
    <property type="entry name" value="SH2"/>
</dbReference>
<dbReference type="InterPro" id="IPR053287">
    <property type="entry name" value="PP2C-like_domain"/>
</dbReference>
<evidence type="ECO:0000259" key="2">
    <source>
        <dbReference type="PROSITE" id="PS50001"/>
    </source>
</evidence>
<sequence>MTMTAGDIMSLSRSADATRLQAPVGGNNSSNILQLCIGRNKEISVLLNEISEVQHQDYSVELRKNNEIVTKMLDRLTTDYGDVDYILDISQVEPLLKLIMHYRKKLAKFTERRGLGIAMLQTRFLKKMDVASNAVSLKLAEIDRLLKQTALDRLKEKRKNVFQEMMKDILKEDNQVTQYPGRANSIVQREREKLKSAIDHSSIKSSEVRIRLSNDSSIIKGEEKKKMLGHLRLGEVIVRPLVGDVQHKLMSGAGNDESEHSCEDSACGQTISTYPIVRTPDPQNPDKMIEDNQGLPIADKFSVYVYENRVIPCVADGCGGRDPPREAATRASRMFTAFISRYQHQIRHVTDAADIVLQALHAAHESIMYEKNPDLETIGQTTITGGIVLEVDQESDENGEERERVRLSGTARGSAPFIFVCGTIGDCKAFRICGKTKKCTEITKGNRGSMNVRDPGGSIGSDIPDLRNLVIHTVLCDEGDLIVLLSDGVHDNLTPKSAGLHPSDVNIQALDDDWQNVASDEFISSYMEQKLMSIVDPTHDRPLDVNGCTRGLVEFSRDLTRELSELYGRPGRFDPKYDWRRYPGKVDHTTCLTFRVGLRGNTSRSERSMIERPKRSDSLSKLTIDADDPYRDLWDLKYGSGTHAVGWEEFVANLMPNASEAEQSQVKKIIDNSNTNVVTQYKFMEFMNGFGPQEKMIENVMLIAGAPWFHGYLSGDDSMRLLDGEPPGTYLIRFSGSRPGLFVLDYITKTNKGTPSSVRLTGRSHQSGGGFTAPSKNKTIHFPTIHDMVKAYSDHGILSSPYSSKFASAPWFWGDITSEECVRKLMGKPTGTFMIRFSANGHYAASFVMNTGAVSKGLIYKTPGGFRVENSRQEFPTMEDIVKGYQASGVFTQPLTHA</sequence>
<dbReference type="AlphaFoldDB" id="A0A2P6NY99"/>
<evidence type="ECO:0000313" key="3">
    <source>
        <dbReference type="EMBL" id="PRP88933.1"/>
    </source>
</evidence>
<feature type="domain" description="SH2" evidence="2">
    <location>
        <begin position="811"/>
        <end position="886"/>
    </location>
</feature>
<accession>A0A2P6NY99</accession>
<dbReference type="PROSITE" id="PS50001">
    <property type="entry name" value="SH2"/>
    <property type="match status" value="2"/>
</dbReference>
<dbReference type="SMART" id="SM00252">
    <property type="entry name" value="SH2"/>
    <property type="match status" value="2"/>
</dbReference>
<dbReference type="Proteomes" id="UP000241769">
    <property type="component" value="Unassembled WGS sequence"/>
</dbReference>
<comment type="caution">
    <text evidence="3">The sequence shown here is derived from an EMBL/GenBank/DDBJ whole genome shotgun (WGS) entry which is preliminary data.</text>
</comment>
<dbReference type="Pfam" id="PF00017">
    <property type="entry name" value="SH2"/>
    <property type="match status" value="2"/>
</dbReference>
<keyword evidence="4" id="KW-1185">Reference proteome</keyword>
<evidence type="ECO:0000256" key="1">
    <source>
        <dbReference type="PROSITE-ProRule" id="PRU00191"/>
    </source>
</evidence>
<evidence type="ECO:0000313" key="4">
    <source>
        <dbReference type="Proteomes" id="UP000241769"/>
    </source>
</evidence>